<dbReference type="EMBL" id="NAJO01000027">
    <property type="protein sequence ID" value="OQO02587.1"/>
    <property type="molecule type" value="Genomic_DNA"/>
</dbReference>
<keyword evidence="9" id="KW-1185">Reference proteome</keyword>
<evidence type="ECO:0000256" key="5">
    <source>
        <dbReference type="PIRSR" id="PIRSR000137-1"/>
    </source>
</evidence>
<feature type="domain" description="Glucose-methanol-choline oxidoreductase N-terminal" evidence="7">
    <location>
        <begin position="267"/>
        <end position="281"/>
    </location>
</feature>
<dbReference type="GO" id="GO:0050660">
    <property type="term" value="F:flavin adenine dinucleotide binding"/>
    <property type="evidence" value="ECO:0007669"/>
    <property type="project" value="InterPro"/>
</dbReference>
<dbReference type="OrthoDB" id="269227at2759"/>
<dbReference type="InterPro" id="IPR012132">
    <property type="entry name" value="GMC_OxRdtase"/>
</dbReference>
<dbReference type="InterPro" id="IPR000172">
    <property type="entry name" value="GMC_OxRdtase_N"/>
</dbReference>
<dbReference type="Proteomes" id="UP000192596">
    <property type="component" value="Unassembled WGS sequence"/>
</dbReference>
<dbReference type="SUPFAM" id="SSF54373">
    <property type="entry name" value="FAD-linked reductases, C-terminal domain"/>
    <property type="match status" value="1"/>
</dbReference>
<reference evidence="9" key="1">
    <citation type="submission" date="2017-03" db="EMBL/GenBank/DDBJ databases">
        <title>Genomes of endolithic fungi from Antarctica.</title>
        <authorList>
            <person name="Coleine C."/>
            <person name="Masonjones S."/>
            <person name="Stajich J.E."/>
        </authorList>
    </citation>
    <scope>NUCLEOTIDE SEQUENCE [LARGE SCALE GENOMIC DNA]</scope>
    <source>
        <strain evidence="9">CCFEE 5527</strain>
    </source>
</reference>
<protein>
    <recommendedName>
        <fullName evidence="7">Glucose-methanol-choline oxidoreductase N-terminal domain-containing protein</fullName>
    </recommendedName>
</protein>
<organism evidence="8 9">
    <name type="scientific">Cryoendolithus antarcticus</name>
    <dbReference type="NCBI Taxonomy" id="1507870"/>
    <lineage>
        <taxon>Eukaryota</taxon>
        <taxon>Fungi</taxon>
        <taxon>Dikarya</taxon>
        <taxon>Ascomycota</taxon>
        <taxon>Pezizomycotina</taxon>
        <taxon>Dothideomycetes</taxon>
        <taxon>Dothideomycetidae</taxon>
        <taxon>Cladosporiales</taxon>
        <taxon>Cladosporiaceae</taxon>
        <taxon>Cryoendolithus</taxon>
    </lineage>
</organism>
<evidence type="ECO:0000256" key="4">
    <source>
        <dbReference type="ARBA" id="ARBA00022827"/>
    </source>
</evidence>
<dbReference type="PIRSF" id="PIRSF000137">
    <property type="entry name" value="Alcohol_oxidase"/>
    <property type="match status" value="1"/>
</dbReference>
<evidence type="ECO:0000313" key="9">
    <source>
        <dbReference type="Proteomes" id="UP000192596"/>
    </source>
</evidence>
<comment type="caution">
    <text evidence="8">The sequence shown here is derived from an EMBL/GenBank/DDBJ whole genome shotgun (WGS) entry which is preliminary data.</text>
</comment>
<evidence type="ECO:0000256" key="1">
    <source>
        <dbReference type="ARBA" id="ARBA00001974"/>
    </source>
</evidence>
<evidence type="ECO:0000259" key="7">
    <source>
        <dbReference type="PROSITE" id="PS00624"/>
    </source>
</evidence>
<dbReference type="InterPro" id="IPR007867">
    <property type="entry name" value="GMC_OxRtase_C"/>
</dbReference>
<accession>A0A1V8STR4</accession>
<dbReference type="PANTHER" id="PTHR11552:SF147">
    <property type="entry name" value="CHOLINE DEHYDROGENASE, MITOCHONDRIAL"/>
    <property type="match status" value="1"/>
</dbReference>
<sequence length="579" mass="63522">MGSLDMADTFDYIIAGGGTAGCVVAHRLADDTNAKILIVEAGAHNKDLENVHMVGGWSKNFDGPEDWNIVSEPQPGADDRQIKLSRGRFLGGSSGVNGTLCIRGCKQDYDDWDLSGWDGEQFFAAMRKAETFHTKDWFTPAKGAHGTSGPLHNEPHDLAPISNLIMESFQSQGMPYNEDMFTTGETPHGCGHATRTHYKGLPGTTGADFVTNDHHRDNIEILVNTVVDKVNIRQTNDGLQAHSVDLIGPDGTWRTVHAQREIIVSGGAYCTPTILMRSGIGPAAELKKHDVQTVVDAPGVGQNLLDHLIVFAFYETEKEGLTTDYKVYHGNSLATTYEQWKKEKTGFLTSFPFGAFAFARLDDRLKDEPLWKEAQAQAAPGRDPMGLTKKQPNIEFFTTECYGGPKQYDQFPVDNKHAFAMITELFSPRSKGTVTLRSKDPMDNPVVDPNWLSDPLDVLVLSEGVKLGNEVIMQGKGTSGIVKGAWPADLTHHGYTTREQWVPYVKQQATTCYHAAGTCKMGKADDKMAVLDEKLRVRGVKGLRVADVSVMPTLHGGHTQMPAYGIGERAADFIKEAWA</sequence>
<dbReference type="STRING" id="1507870.A0A1V8STR4"/>
<dbReference type="PANTHER" id="PTHR11552">
    <property type="entry name" value="GLUCOSE-METHANOL-CHOLINE GMC OXIDOREDUCTASE"/>
    <property type="match status" value="1"/>
</dbReference>
<dbReference type="Pfam" id="PF05199">
    <property type="entry name" value="GMC_oxred_C"/>
    <property type="match status" value="1"/>
</dbReference>
<evidence type="ECO:0000256" key="2">
    <source>
        <dbReference type="ARBA" id="ARBA00010790"/>
    </source>
</evidence>
<comment type="cofactor">
    <cofactor evidence="1 6">
        <name>FAD</name>
        <dbReference type="ChEBI" id="CHEBI:57692"/>
    </cofactor>
</comment>
<evidence type="ECO:0000313" key="8">
    <source>
        <dbReference type="EMBL" id="OQO02587.1"/>
    </source>
</evidence>
<dbReference type="Pfam" id="PF00732">
    <property type="entry name" value="GMC_oxred_N"/>
    <property type="match status" value="1"/>
</dbReference>
<dbReference type="Gene3D" id="3.30.560.10">
    <property type="entry name" value="Glucose Oxidase, domain 3"/>
    <property type="match status" value="1"/>
</dbReference>
<dbReference type="PROSITE" id="PS00624">
    <property type="entry name" value="GMC_OXRED_2"/>
    <property type="match status" value="1"/>
</dbReference>
<evidence type="ECO:0000256" key="3">
    <source>
        <dbReference type="ARBA" id="ARBA00022630"/>
    </source>
</evidence>
<feature type="active site" description="Proton donor" evidence="5">
    <location>
        <position position="514"/>
    </location>
</feature>
<dbReference type="AlphaFoldDB" id="A0A1V8STR4"/>
<gene>
    <name evidence="8" type="ORF">B0A48_12115</name>
</gene>
<dbReference type="Gene3D" id="3.50.50.60">
    <property type="entry name" value="FAD/NAD(P)-binding domain"/>
    <property type="match status" value="1"/>
</dbReference>
<dbReference type="InterPro" id="IPR036188">
    <property type="entry name" value="FAD/NAD-bd_sf"/>
</dbReference>
<name>A0A1V8STR4_9PEZI</name>
<feature type="active site" description="Proton acceptor" evidence="5">
    <location>
        <position position="558"/>
    </location>
</feature>
<feature type="binding site" evidence="6">
    <location>
        <position position="227"/>
    </location>
    <ligand>
        <name>FAD</name>
        <dbReference type="ChEBI" id="CHEBI:57692"/>
    </ligand>
</feature>
<evidence type="ECO:0000256" key="6">
    <source>
        <dbReference type="PIRSR" id="PIRSR000137-2"/>
    </source>
</evidence>
<dbReference type="SUPFAM" id="SSF51905">
    <property type="entry name" value="FAD/NAD(P)-binding domain"/>
    <property type="match status" value="1"/>
</dbReference>
<proteinExistence type="inferred from homology"/>
<keyword evidence="4 6" id="KW-0274">FAD</keyword>
<comment type="similarity">
    <text evidence="2">Belongs to the GMC oxidoreductase family.</text>
</comment>
<keyword evidence="3" id="KW-0285">Flavoprotein</keyword>
<dbReference type="InParanoid" id="A0A1V8STR4"/>
<dbReference type="GO" id="GO:0016614">
    <property type="term" value="F:oxidoreductase activity, acting on CH-OH group of donors"/>
    <property type="evidence" value="ECO:0007669"/>
    <property type="project" value="InterPro"/>
</dbReference>